<protein>
    <recommendedName>
        <fullName evidence="7">Major facilitator superfamily (MFS) profile domain-containing protein</fullName>
    </recommendedName>
</protein>
<feature type="transmembrane region" description="Helical" evidence="4">
    <location>
        <begin position="264"/>
        <end position="282"/>
    </location>
</feature>
<comment type="caution">
    <text evidence="5">The sequence shown here is derived from an EMBL/GenBank/DDBJ whole genome shotgun (WGS) entry which is preliminary data.</text>
</comment>
<feature type="transmembrane region" description="Helical" evidence="4">
    <location>
        <begin position="75"/>
        <end position="98"/>
    </location>
</feature>
<dbReference type="EMBL" id="LWDL01000031">
    <property type="protein sequence ID" value="OQW49429.1"/>
    <property type="molecule type" value="Genomic_DNA"/>
</dbReference>
<feature type="transmembrane region" description="Helical" evidence="4">
    <location>
        <begin position="145"/>
        <end position="166"/>
    </location>
</feature>
<dbReference type="PANTHER" id="PTHR11360:SF290">
    <property type="entry name" value="MONOCARBOXYLATE MFS PERMEASE"/>
    <property type="match status" value="1"/>
</dbReference>
<feature type="transmembrane region" description="Helical" evidence="4">
    <location>
        <begin position="47"/>
        <end position="68"/>
    </location>
</feature>
<dbReference type="InterPro" id="IPR036259">
    <property type="entry name" value="MFS_trans_sf"/>
</dbReference>
<dbReference type="PANTHER" id="PTHR11360">
    <property type="entry name" value="MONOCARBOXYLATE TRANSPORTER"/>
    <property type="match status" value="1"/>
</dbReference>
<proteinExistence type="predicted"/>
<evidence type="ECO:0000256" key="2">
    <source>
        <dbReference type="ARBA" id="ARBA00022989"/>
    </source>
</evidence>
<reference evidence="5 6" key="1">
    <citation type="journal article" date="2017" name="Water Res.">
        <title>Comammox in drinking water systems.</title>
        <authorList>
            <person name="Wang Y."/>
            <person name="Ma L."/>
            <person name="Mao Y."/>
            <person name="Jiang X."/>
            <person name="Xia Y."/>
            <person name="Yu K."/>
            <person name="Li B."/>
            <person name="Zhang T."/>
        </authorList>
    </citation>
    <scope>NUCLEOTIDE SEQUENCE [LARGE SCALE GENOMIC DNA]</scope>
    <source>
        <strain evidence="5">SG_bin8</strain>
    </source>
</reference>
<keyword evidence="3 4" id="KW-0472">Membrane</keyword>
<dbReference type="Pfam" id="PF07690">
    <property type="entry name" value="MFS_1"/>
    <property type="match status" value="1"/>
</dbReference>
<feature type="transmembrane region" description="Helical" evidence="4">
    <location>
        <begin position="230"/>
        <end position="252"/>
    </location>
</feature>
<dbReference type="STRING" id="1827387.A4S15_01405"/>
<feature type="transmembrane region" description="Helical" evidence="4">
    <location>
        <begin position="104"/>
        <end position="133"/>
    </location>
</feature>
<name>A0A1W9HPR2_9HYPH</name>
<dbReference type="InterPro" id="IPR050327">
    <property type="entry name" value="Proton-linked_MCT"/>
</dbReference>
<feature type="transmembrane region" description="Helical" evidence="4">
    <location>
        <begin position="294"/>
        <end position="314"/>
    </location>
</feature>
<feature type="transmembrane region" description="Helical" evidence="4">
    <location>
        <begin position="355"/>
        <end position="378"/>
    </location>
</feature>
<dbReference type="SUPFAM" id="SSF103473">
    <property type="entry name" value="MFS general substrate transporter"/>
    <property type="match status" value="1"/>
</dbReference>
<keyword evidence="1 4" id="KW-0812">Transmembrane</keyword>
<dbReference type="RefSeq" id="WP_376802531.1">
    <property type="nucleotide sequence ID" value="NZ_DBNB01000019.1"/>
</dbReference>
<keyword evidence="2 4" id="KW-1133">Transmembrane helix</keyword>
<evidence type="ECO:0000256" key="1">
    <source>
        <dbReference type="ARBA" id="ARBA00022692"/>
    </source>
</evidence>
<evidence type="ECO:0000313" key="5">
    <source>
        <dbReference type="EMBL" id="OQW49429.1"/>
    </source>
</evidence>
<dbReference type="Proteomes" id="UP000192872">
    <property type="component" value="Unassembled WGS sequence"/>
</dbReference>
<evidence type="ECO:0000256" key="4">
    <source>
        <dbReference type="SAM" id="Phobius"/>
    </source>
</evidence>
<dbReference type="GO" id="GO:0022857">
    <property type="term" value="F:transmembrane transporter activity"/>
    <property type="evidence" value="ECO:0007669"/>
    <property type="project" value="InterPro"/>
</dbReference>
<evidence type="ECO:0000256" key="3">
    <source>
        <dbReference type="ARBA" id="ARBA00023136"/>
    </source>
</evidence>
<feature type="transmembrane region" description="Helical" evidence="4">
    <location>
        <begin position="320"/>
        <end position="343"/>
    </location>
</feature>
<dbReference type="AlphaFoldDB" id="A0A1W9HPR2"/>
<organism evidence="5 6">
    <name type="scientific">Candidatus Raskinella chloraquaticus</name>
    <dbReference type="NCBI Taxonomy" id="1951219"/>
    <lineage>
        <taxon>Bacteria</taxon>
        <taxon>Pseudomonadati</taxon>
        <taxon>Pseudomonadota</taxon>
        <taxon>Alphaproteobacteria</taxon>
        <taxon>Hyphomicrobiales</taxon>
        <taxon>Phreatobacteraceae</taxon>
        <taxon>Candidatus Raskinella</taxon>
    </lineage>
</organism>
<gene>
    <name evidence="5" type="ORF">A4S15_01405</name>
</gene>
<feature type="transmembrane region" description="Helical" evidence="4">
    <location>
        <begin position="172"/>
        <end position="190"/>
    </location>
</feature>
<evidence type="ECO:0000313" key="6">
    <source>
        <dbReference type="Proteomes" id="UP000192872"/>
    </source>
</evidence>
<feature type="transmembrane region" description="Helical" evidence="4">
    <location>
        <begin position="7"/>
        <end position="27"/>
    </location>
</feature>
<dbReference type="Gene3D" id="1.20.1250.20">
    <property type="entry name" value="MFS general substrate transporter like domains"/>
    <property type="match status" value="1"/>
</dbReference>
<evidence type="ECO:0008006" key="7">
    <source>
        <dbReference type="Google" id="ProtNLM"/>
    </source>
</evidence>
<dbReference type="InterPro" id="IPR011701">
    <property type="entry name" value="MFS"/>
</dbReference>
<sequence length="414" mass="42528">MGERTKRFYGWTVVGAAVIIAMFGWGIGFYGPPIYLEAVRAARGWPLAVVSGAVTSHFLAGVVVVANLPRLHRRFGLPMVTFIGAALLAAGVCGWAFAAPPWQLYAATLLSGAGWVALGAAAINAIIAPWFVCKRPAALATAYNGASLGGIVFSPLWAALIAWIGFPLASVAVGAVLVACVLIIAATILIHSPRSKGVEADGDEVGASLPGGDPTDACARITTPWRDRAFLTLALAMSLTLFAQIGLIAHLYSLLVPALGSQGAGWAAGLSTASAILGRTLVGWLMPQGSERRLIAAASLGVQMTGGVVLLAAAGTHVPLLLLGVILIGLGIGNATSLPPLVAQREFAREDCGRVIALMVASAQAAYAFAPATFGILRASLPEMTVFATAIIIQCAAIAAYLSGRGAYRRRAGP</sequence>
<feature type="transmembrane region" description="Helical" evidence="4">
    <location>
        <begin position="384"/>
        <end position="402"/>
    </location>
</feature>
<accession>A0A1W9HPR2</accession>